<dbReference type="InterPro" id="IPR053181">
    <property type="entry name" value="EcdB-like_regulator"/>
</dbReference>
<dbReference type="Pfam" id="PF04082">
    <property type="entry name" value="Fungal_trans"/>
    <property type="match status" value="1"/>
</dbReference>
<keyword evidence="5" id="KW-1185">Reference proteome</keyword>
<protein>
    <recommendedName>
        <fullName evidence="3">Xylanolytic transcriptional activator regulatory domain-containing protein</fullName>
    </recommendedName>
</protein>
<dbReference type="CDD" id="cd12148">
    <property type="entry name" value="fungal_TF_MHR"/>
    <property type="match status" value="1"/>
</dbReference>
<dbReference type="AlphaFoldDB" id="A0A9W9KA55"/>
<dbReference type="OrthoDB" id="445007at2759"/>
<dbReference type="EMBL" id="JAPQKI010000005">
    <property type="protein sequence ID" value="KAJ5098653.1"/>
    <property type="molecule type" value="Genomic_DNA"/>
</dbReference>
<comment type="caution">
    <text evidence="4">The sequence shown here is derived from an EMBL/GenBank/DDBJ whole genome shotgun (WGS) entry which is preliminary data.</text>
</comment>
<reference evidence="4" key="1">
    <citation type="submission" date="2022-11" db="EMBL/GenBank/DDBJ databases">
        <authorList>
            <person name="Petersen C."/>
        </authorList>
    </citation>
    <scope>NUCLEOTIDE SEQUENCE</scope>
    <source>
        <strain evidence="4">IBT 30761</strain>
    </source>
</reference>
<dbReference type="Proteomes" id="UP001149074">
    <property type="component" value="Unassembled WGS sequence"/>
</dbReference>
<evidence type="ECO:0000313" key="5">
    <source>
        <dbReference type="Proteomes" id="UP001149074"/>
    </source>
</evidence>
<dbReference type="GO" id="GO:0006351">
    <property type="term" value="P:DNA-templated transcription"/>
    <property type="evidence" value="ECO:0007669"/>
    <property type="project" value="InterPro"/>
</dbReference>
<name>A0A9W9KA55_9EURO</name>
<feature type="domain" description="Xylanolytic transcriptional activator regulatory" evidence="3">
    <location>
        <begin position="256"/>
        <end position="476"/>
    </location>
</feature>
<evidence type="ECO:0000256" key="2">
    <source>
        <dbReference type="SAM" id="MobiDB-lite"/>
    </source>
</evidence>
<organism evidence="4 5">
    <name type="scientific">Penicillium argentinense</name>
    <dbReference type="NCBI Taxonomy" id="1131581"/>
    <lineage>
        <taxon>Eukaryota</taxon>
        <taxon>Fungi</taxon>
        <taxon>Dikarya</taxon>
        <taxon>Ascomycota</taxon>
        <taxon>Pezizomycotina</taxon>
        <taxon>Eurotiomycetes</taxon>
        <taxon>Eurotiomycetidae</taxon>
        <taxon>Eurotiales</taxon>
        <taxon>Aspergillaceae</taxon>
        <taxon>Penicillium</taxon>
    </lineage>
</organism>
<dbReference type="RefSeq" id="XP_056474307.1">
    <property type="nucleotide sequence ID" value="XM_056618148.1"/>
</dbReference>
<sequence>MSDIEVLALAQKEGVLTAVIIKGVRCKRDSPPNRRPTFPQTFAATHSAAQSNGFPSETRSGRMHLLQAPVKNESVMARGHPVDFARVQAPNASTKKIRVKRDGSAELLHRLDRLESLVQHQTAVITALSDRFLSIASNSDAINYSQASPSVSSQVRRQSLHSTTSFLPADTSILANTSIGYGYMENDPILIPLGHQTPTANLLGLDPIKKLIGHYPHDFFLFLEFERKPPILMSQTPRDMIHEELVQQREATDCLIMSFFTHVHSQHPVLERGPFLERFEKFLANGQTNDIDAALCLTVLALGEICSGPGDIFDMEFSMNNKGADYFAHAYQIILAQENAMFSRDPNVPLTFYFASLYFRYSGRPLLSWKMIHSASTSVQLILSYLNDGIVPPEQSALLNRIAWGCYILECDDLAEFHFPRSGIEVLVERLPFPEFSNPTERSNLIFLSMCSIRKLLNRIHNTMYSTEAGSPDKGLPRGNTTGQSRLNYEPSIESLETVNIELRRQLKVWIDSLPDSIKPDLRDPNPQDLQDSQMRTSLLAAVFVITMAKATPSLSFLVPDFNELIDMVILKTEPWARHHESADAILNIFKTIRQKLRLSVATLLGQKK</sequence>
<proteinExistence type="predicted"/>
<evidence type="ECO:0000313" key="4">
    <source>
        <dbReference type="EMBL" id="KAJ5098653.1"/>
    </source>
</evidence>
<keyword evidence="1" id="KW-0539">Nucleus</keyword>
<evidence type="ECO:0000256" key="1">
    <source>
        <dbReference type="ARBA" id="ARBA00023242"/>
    </source>
</evidence>
<dbReference type="GeneID" id="81357127"/>
<accession>A0A9W9KA55</accession>
<dbReference type="GO" id="GO:0008270">
    <property type="term" value="F:zinc ion binding"/>
    <property type="evidence" value="ECO:0007669"/>
    <property type="project" value="InterPro"/>
</dbReference>
<dbReference type="InterPro" id="IPR007219">
    <property type="entry name" value="XnlR_reg_dom"/>
</dbReference>
<feature type="region of interest" description="Disordered" evidence="2">
    <location>
        <begin position="468"/>
        <end position="487"/>
    </location>
</feature>
<reference evidence="4" key="2">
    <citation type="journal article" date="2023" name="IMA Fungus">
        <title>Comparative genomic study of the Penicillium genus elucidates a diverse pangenome and 15 lateral gene transfer events.</title>
        <authorList>
            <person name="Petersen C."/>
            <person name="Sorensen T."/>
            <person name="Nielsen M.R."/>
            <person name="Sondergaard T.E."/>
            <person name="Sorensen J.L."/>
            <person name="Fitzpatrick D.A."/>
            <person name="Frisvad J.C."/>
            <person name="Nielsen K.L."/>
        </authorList>
    </citation>
    <scope>NUCLEOTIDE SEQUENCE</scope>
    <source>
        <strain evidence="4">IBT 30761</strain>
    </source>
</reference>
<evidence type="ECO:0000259" key="3">
    <source>
        <dbReference type="Pfam" id="PF04082"/>
    </source>
</evidence>
<gene>
    <name evidence="4" type="ORF">N7532_005654</name>
</gene>
<dbReference type="PANTHER" id="PTHR47785">
    <property type="entry name" value="ZN(II)2CYS6 TRANSCRIPTION FACTOR (EUROFUNG)-RELATED-RELATED"/>
    <property type="match status" value="1"/>
</dbReference>
<dbReference type="GO" id="GO:0003677">
    <property type="term" value="F:DNA binding"/>
    <property type="evidence" value="ECO:0007669"/>
    <property type="project" value="InterPro"/>
</dbReference>